<name>A0A9P5A415_9HYPO</name>
<keyword evidence="4" id="KW-1185">Reference proteome</keyword>
<proteinExistence type="predicted"/>
<gene>
    <name evidence="3" type="ORF">FBEOM_14651</name>
</gene>
<dbReference type="OrthoDB" id="1862401at2759"/>
<evidence type="ECO:0000313" key="4">
    <source>
        <dbReference type="Proteomes" id="UP000730481"/>
    </source>
</evidence>
<dbReference type="Proteomes" id="UP000730481">
    <property type="component" value="Unassembled WGS sequence"/>
</dbReference>
<dbReference type="Gene3D" id="3.30.559.10">
    <property type="entry name" value="Chloramphenicol acetyltransferase-like domain"/>
    <property type="match status" value="1"/>
</dbReference>
<evidence type="ECO:0000259" key="2">
    <source>
        <dbReference type="Pfam" id="PF22664"/>
    </source>
</evidence>
<dbReference type="Pfam" id="PF22664">
    <property type="entry name" value="TRI-like_N"/>
    <property type="match status" value="1"/>
</dbReference>
<organism evidence="3 4">
    <name type="scientific">Fusarium beomiforme</name>
    <dbReference type="NCBI Taxonomy" id="44412"/>
    <lineage>
        <taxon>Eukaryota</taxon>
        <taxon>Fungi</taxon>
        <taxon>Dikarya</taxon>
        <taxon>Ascomycota</taxon>
        <taxon>Pezizomycotina</taxon>
        <taxon>Sordariomycetes</taxon>
        <taxon>Hypocreomycetidae</taxon>
        <taxon>Hypocreales</taxon>
        <taxon>Nectriaceae</taxon>
        <taxon>Fusarium</taxon>
        <taxon>Fusarium burgessii species complex</taxon>
    </lineage>
</organism>
<dbReference type="AlphaFoldDB" id="A0A9P5A415"/>
<protein>
    <submittedName>
        <fullName evidence="3">Trichothecene 3-o-acetyltransferase</fullName>
    </submittedName>
</protein>
<dbReference type="InterPro" id="IPR023213">
    <property type="entry name" value="CAT-like_dom_sf"/>
</dbReference>
<dbReference type="InterPro" id="IPR054710">
    <property type="entry name" value="Tri101-like_N"/>
</dbReference>
<sequence length="299" mass="34536">MANASSHLLQHKMLDLNIKLEPLTNRLYPGEYQNLSLVFDVDDDLQPYADLICLIQDGLIKLSKQFPWVTGQVIWEQCKDGNRYSIIPFQTVPRMQIEDRRTISELDFSEVKSEEFVMDWINQNHVPIKEPWVREHYPVMELKFTLEGQAAILTISGHSKVMDITGLDMIIRMLAKACRRKYFSPFDISAMEISGAFLENEDKVPKHERRPVSFATKHTMDIGSIAMDFRKSVQPTALREAVTHFFWNLSTIPDNPKYLSAAVFDPAKDVAIVSWTRAGASNPDYIFNPNWHIQYMRVP</sequence>
<keyword evidence="1" id="KW-0808">Transferase</keyword>
<comment type="caution">
    <text evidence="3">The sequence shown here is derived from an EMBL/GenBank/DDBJ whole genome shotgun (WGS) entry which is preliminary data.</text>
</comment>
<reference evidence="3" key="1">
    <citation type="journal article" date="2017" name="Mycologia">
        <title>Fusarium algeriense, sp. nov., a novel toxigenic crown rot pathogen of durum wheat from Algeria is nested in the Fusarium burgessii species complex.</title>
        <authorList>
            <person name="Laraba I."/>
            <person name="Keddad A."/>
            <person name="Boureghda H."/>
            <person name="Abdallah N."/>
            <person name="Vaughan M.M."/>
            <person name="Proctor R.H."/>
            <person name="Busman M."/>
            <person name="O'Donnell K."/>
        </authorList>
    </citation>
    <scope>NUCLEOTIDE SEQUENCE</scope>
    <source>
        <strain evidence="3">NRRL 25174</strain>
    </source>
</reference>
<feature type="domain" description="Trichothecene 3-O-acetyltransferase-like N-terminal" evidence="2">
    <location>
        <begin position="32"/>
        <end position="178"/>
    </location>
</feature>
<evidence type="ECO:0000313" key="3">
    <source>
        <dbReference type="EMBL" id="KAF4331591.1"/>
    </source>
</evidence>
<reference evidence="3" key="2">
    <citation type="submission" date="2020-02" db="EMBL/GenBank/DDBJ databases">
        <title>Identification and distribution of gene clusters putatively required for synthesis of sphingolipid metabolism inhibitors in phylogenetically diverse species of the filamentous fungus Fusarium.</title>
        <authorList>
            <person name="Kim H.-S."/>
            <person name="Busman M."/>
            <person name="Brown D.W."/>
            <person name="Divon H."/>
            <person name="Uhlig S."/>
            <person name="Proctor R.H."/>
        </authorList>
    </citation>
    <scope>NUCLEOTIDE SEQUENCE</scope>
    <source>
        <strain evidence="3">NRRL 25174</strain>
    </source>
</reference>
<dbReference type="GO" id="GO:0016740">
    <property type="term" value="F:transferase activity"/>
    <property type="evidence" value="ECO:0007669"/>
    <property type="project" value="UniProtKB-KW"/>
</dbReference>
<evidence type="ECO:0000256" key="1">
    <source>
        <dbReference type="ARBA" id="ARBA00022679"/>
    </source>
</evidence>
<accession>A0A9P5A415</accession>
<dbReference type="EMBL" id="PVQB02001614">
    <property type="protein sequence ID" value="KAF4331591.1"/>
    <property type="molecule type" value="Genomic_DNA"/>
</dbReference>